<reference evidence="3" key="1">
    <citation type="submission" date="2022-11" db="EMBL/GenBank/DDBJ databases">
        <authorList>
            <person name="Petersen C."/>
        </authorList>
    </citation>
    <scope>NUCLEOTIDE SEQUENCE</scope>
    <source>
        <strain evidence="3">IBT 30761</strain>
    </source>
</reference>
<protein>
    <submittedName>
        <fullName evidence="3">Uncharacterized protein</fullName>
    </submittedName>
</protein>
<dbReference type="AlphaFoldDB" id="A0A9W9FP89"/>
<evidence type="ECO:0000256" key="2">
    <source>
        <dbReference type="SAM" id="MobiDB-lite"/>
    </source>
</evidence>
<evidence type="ECO:0000256" key="1">
    <source>
        <dbReference type="SAM" id="Coils"/>
    </source>
</evidence>
<comment type="caution">
    <text evidence="3">The sequence shown here is derived from an EMBL/GenBank/DDBJ whole genome shotgun (WGS) entry which is preliminary data.</text>
</comment>
<organism evidence="3 4">
    <name type="scientific">Penicillium argentinense</name>
    <dbReference type="NCBI Taxonomy" id="1131581"/>
    <lineage>
        <taxon>Eukaryota</taxon>
        <taxon>Fungi</taxon>
        <taxon>Dikarya</taxon>
        <taxon>Ascomycota</taxon>
        <taxon>Pezizomycotina</taxon>
        <taxon>Eurotiomycetes</taxon>
        <taxon>Eurotiomycetidae</taxon>
        <taxon>Eurotiales</taxon>
        <taxon>Aspergillaceae</taxon>
        <taxon>Penicillium</taxon>
    </lineage>
</organism>
<evidence type="ECO:0000313" key="4">
    <source>
        <dbReference type="Proteomes" id="UP001149074"/>
    </source>
</evidence>
<name>A0A9W9FP89_9EURO</name>
<reference evidence="3" key="2">
    <citation type="journal article" date="2023" name="IMA Fungus">
        <title>Comparative genomic study of the Penicillium genus elucidates a diverse pangenome and 15 lateral gene transfer events.</title>
        <authorList>
            <person name="Petersen C."/>
            <person name="Sorensen T."/>
            <person name="Nielsen M.R."/>
            <person name="Sondergaard T.E."/>
            <person name="Sorensen J.L."/>
            <person name="Fitzpatrick D.A."/>
            <person name="Frisvad J.C."/>
            <person name="Nielsen K.L."/>
        </authorList>
    </citation>
    <scope>NUCLEOTIDE SEQUENCE</scope>
    <source>
        <strain evidence="3">IBT 30761</strain>
    </source>
</reference>
<dbReference type="Gene3D" id="1.10.287.1490">
    <property type="match status" value="1"/>
</dbReference>
<feature type="compositionally biased region" description="Basic and acidic residues" evidence="2">
    <location>
        <begin position="199"/>
        <end position="214"/>
    </location>
</feature>
<dbReference type="RefSeq" id="XP_056476975.1">
    <property type="nucleotide sequence ID" value="XM_056616618.1"/>
</dbReference>
<keyword evidence="4" id="KW-1185">Reference proteome</keyword>
<dbReference type="EMBL" id="JAPQKI010000004">
    <property type="protein sequence ID" value="KAJ5103595.1"/>
    <property type="molecule type" value="Genomic_DNA"/>
</dbReference>
<feature type="coiled-coil region" evidence="1">
    <location>
        <begin position="99"/>
        <end position="168"/>
    </location>
</feature>
<evidence type="ECO:0000313" key="3">
    <source>
        <dbReference type="EMBL" id="KAJ5103595.1"/>
    </source>
</evidence>
<gene>
    <name evidence="3" type="ORF">N7532_004124</name>
</gene>
<keyword evidence="1" id="KW-0175">Coiled coil</keyword>
<feature type="compositionally biased region" description="Acidic residues" evidence="2">
    <location>
        <begin position="187"/>
        <end position="198"/>
    </location>
</feature>
<dbReference type="GeneID" id="81355597"/>
<dbReference type="Proteomes" id="UP001149074">
    <property type="component" value="Unassembled WGS sequence"/>
</dbReference>
<proteinExistence type="predicted"/>
<feature type="region of interest" description="Disordered" evidence="2">
    <location>
        <begin position="171"/>
        <end position="214"/>
    </location>
</feature>
<accession>A0A9W9FP89</accession>
<sequence length="214" mass="24950">MSYLNSDVFRLKGQVRHLEQEVSTHINLAHSAMSHTNNRLSTIEANLEWCTQQVDTFAHSSADTKDHQEILSVHHGRLEDQQAKLDGQLAQLDQVTGYLRAREPEVKKLEARIEELEQHSRECKFRLEQLGQRDRVREAQLKKMQDSIVALMSQNKDLELKIRQSQKTIMDKFDEVEETPLATRSDDEADDDDDYDDGNDSRSDYRMTWDEDAY</sequence>